<evidence type="ECO:0000256" key="6">
    <source>
        <dbReference type="SAM" id="Phobius"/>
    </source>
</evidence>
<evidence type="ECO:0000256" key="5">
    <source>
        <dbReference type="ARBA" id="ARBA00023136"/>
    </source>
</evidence>
<comment type="subcellular location">
    <subcellularLocation>
        <location evidence="1">Membrane</location>
        <topology evidence="1">Multi-pass membrane protein</topology>
    </subcellularLocation>
</comment>
<dbReference type="InterPro" id="IPR011701">
    <property type="entry name" value="MFS"/>
</dbReference>
<dbReference type="SUPFAM" id="SSF103473">
    <property type="entry name" value="MFS general substrate transporter"/>
    <property type="match status" value="1"/>
</dbReference>
<gene>
    <name evidence="8" type="ORF">LOD99_2830</name>
</gene>
<evidence type="ECO:0000259" key="7">
    <source>
        <dbReference type="PROSITE" id="PS50850"/>
    </source>
</evidence>
<feature type="transmembrane region" description="Helical" evidence="6">
    <location>
        <begin position="428"/>
        <end position="451"/>
    </location>
</feature>
<evidence type="ECO:0000256" key="2">
    <source>
        <dbReference type="ARBA" id="ARBA00022448"/>
    </source>
</evidence>
<evidence type="ECO:0000313" key="9">
    <source>
        <dbReference type="Proteomes" id="UP001165289"/>
    </source>
</evidence>
<feature type="domain" description="Major facilitator superfamily (MFS) profile" evidence="7">
    <location>
        <begin position="61"/>
        <end position="494"/>
    </location>
</feature>
<feature type="transmembrane region" description="Helical" evidence="6">
    <location>
        <begin position="152"/>
        <end position="179"/>
    </location>
</feature>
<dbReference type="GO" id="GO:0016020">
    <property type="term" value="C:membrane"/>
    <property type="evidence" value="ECO:0007669"/>
    <property type="project" value="UniProtKB-SubCell"/>
</dbReference>
<keyword evidence="4 6" id="KW-1133">Transmembrane helix</keyword>
<dbReference type="Gene3D" id="1.20.1250.20">
    <property type="entry name" value="MFS general substrate transporter like domains"/>
    <property type="match status" value="2"/>
</dbReference>
<reference evidence="8 9" key="1">
    <citation type="journal article" date="2023" name="BMC Biol.">
        <title>The compact genome of the sponge Oopsacas minuta (Hexactinellida) is lacking key metazoan core genes.</title>
        <authorList>
            <person name="Santini S."/>
            <person name="Schenkelaars Q."/>
            <person name="Jourda C."/>
            <person name="Duchesne M."/>
            <person name="Belahbib H."/>
            <person name="Rocher C."/>
            <person name="Selva M."/>
            <person name="Riesgo A."/>
            <person name="Vervoort M."/>
            <person name="Leys S.P."/>
            <person name="Kodjabachian L."/>
            <person name="Le Bivic A."/>
            <person name="Borchiellini C."/>
            <person name="Claverie J.M."/>
            <person name="Renard E."/>
        </authorList>
    </citation>
    <scope>NUCLEOTIDE SEQUENCE [LARGE SCALE GENOMIC DNA]</scope>
    <source>
        <strain evidence="8">SPO-2</strain>
    </source>
</reference>
<dbReference type="AlphaFoldDB" id="A0AAV7K150"/>
<keyword evidence="5 6" id="KW-0472">Membrane</keyword>
<proteinExistence type="predicted"/>
<dbReference type="InterPro" id="IPR036259">
    <property type="entry name" value="MFS_trans_sf"/>
</dbReference>
<dbReference type="InterPro" id="IPR050930">
    <property type="entry name" value="MFS_Vesicular_Transporter"/>
</dbReference>
<feature type="transmembrane region" description="Helical" evidence="6">
    <location>
        <begin position="263"/>
        <end position="287"/>
    </location>
</feature>
<dbReference type="PROSITE" id="PS50850">
    <property type="entry name" value="MFS"/>
    <property type="match status" value="1"/>
</dbReference>
<evidence type="ECO:0000256" key="3">
    <source>
        <dbReference type="ARBA" id="ARBA00022692"/>
    </source>
</evidence>
<feature type="transmembrane region" description="Helical" evidence="6">
    <location>
        <begin position="220"/>
        <end position="243"/>
    </location>
</feature>
<dbReference type="PANTHER" id="PTHR23506:SF26">
    <property type="entry name" value="MFS-TYPE TRANSPORTER SLC18B1"/>
    <property type="match status" value="1"/>
</dbReference>
<feature type="transmembrane region" description="Helical" evidence="6">
    <location>
        <begin position="463"/>
        <end position="485"/>
    </location>
</feature>
<feature type="transmembrane region" description="Helical" evidence="6">
    <location>
        <begin position="127"/>
        <end position="146"/>
    </location>
</feature>
<feature type="transmembrane region" description="Helical" evidence="6">
    <location>
        <begin position="103"/>
        <end position="120"/>
    </location>
</feature>
<name>A0AAV7K150_9METZ</name>
<keyword evidence="9" id="KW-1185">Reference proteome</keyword>
<protein>
    <submittedName>
        <fullName evidence="8">MFS-type transporter SLC18B1-like</fullName>
    </submittedName>
</protein>
<feature type="transmembrane region" description="Helical" evidence="6">
    <location>
        <begin position="384"/>
        <end position="408"/>
    </location>
</feature>
<comment type="caution">
    <text evidence="8">The sequence shown here is derived from an EMBL/GenBank/DDBJ whole genome shotgun (WGS) entry which is preliminary data.</text>
</comment>
<feature type="transmembrane region" description="Helical" evidence="6">
    <location>
        <begin position="191"/>
        <end position="214"/>
    </location>
</feature>
<dbReference type="PANTHER" id="PTHR23506">
    <property type="entry name" value="GH10249P"/>
    <property type="match status" value="1"/>
</dbReference>
<feature type="transmembrane region" description="Helical" evidence="6">
    <location>
        <begin position="334"/>
        <end position="357"/>
    </location>
</feature>
<organism evidence="8 9">
    <name type="scientific">Oopsacas minuta</name>
    <dbReference type="NCBI Taxonomy" id="111878"/>
    <lineage>
        <taxon>Eukaryota</taxon>
        <taxon>Metazoa</taxon>
        <taxon>Porifera</taxon>
        <taxon>Hexactinellida</taxon>
        <taxon>Hexasterophora</taxon>
        <taxon>Lyssacinosida</taxon>
        <taxon>Leucopsacidae</taxon>
        <taxon>Oopsacas</taxon>
    </lineage>
</organism>
<dbReference type="EMBL" id="JAKMXF010000221">
    <property type="protein sequence ID" value="KAI6654952.1"/>
    <property type="molecule type" value="Genomic_DNA"/>
</dbReference>
<dbReference type="Proteomes" id="UP001165289">
    <property type="component" value="Unassembled WGS sequence"/>
</dbReference>
<keyword evidence="2" id="KW-0813">Transport</keyword>
<evidence type="ECO:0000256" key="4">
    <source>
        <dbReference type="ARBA" id="ARBA00022989"/>
    </source>
</evidence>
<accession>A0AAV7K150</accession>
<sequence length="496" mass="55858">MDSPESDSLIESNKSSSKNSILTLSTFTEPRVRVNTRFFSRSTFVRITDFSTLPFWKKAIFLLIISLSCLVNVSCSSFFFPFYPNYAEDIKNVGPEIIGNQFGLLYFLVFIFCLTFGVFIKIIGPKFLYFCGYLILTVSMFLFAFIDRMVPILFAVYSFVLIITLAIGIAAVYTSSYSIGMALFPNHQNTVLAFIDTISGIGYVVSPIIGGALYDNTGWFWSWAVHSALALICTIIALIFLPLIKIESIQADSFSDYLNIFRLIPNVNILAVIIVNLVVTMCWSYQYNSLGPFLERTYGVSYVTIGYVMALPNLSYTILLPIVGIISERKGARIFILLSLPVHMVGLILTPPIYYIFQDRSRVPRPSVNTSIFPVPENNLTVNYIAITFFAQLLLGVGYTLAYGAMYVDMDKHVPQKLKKKLNNVPEILSSIRIATYFLANGVGPIVSGFLEPVLSFDDETLIFILALIATFLLFTPLSIWNMIYPKFLRKKIFQD</sequence>
<evidence type="ECO:0000313" key="8">
    <source>
        <dbReference type="EMBL" id="KAI6654952.1"/>
    </source>
</evidence>
<feature type="transmembrane region" description="Helical" evidence="6">
    <location>
        <begin position="299"/>
        <end position="322"/>
    </location>
</feature>
<dbReference type="GO" id="GO:0022857">
    <property type="term" value="F:transmembrane transporter activity"/>
    <property type="evidence" value="ECO:0007669"/>
    <property type="project" value="InterPro"/>
</dbReference>
<dbReference type="Pfam" id="PF07690">
    <property type="entry name" value="MFS_1"/>
    <property type="match status" value="1"/>
</dbReference>
<dbReference type="InterPro" id="IPR020846">
    <property type="entry name" value="MFS_dom"/>
</dbReference>
<feature type="transmembrane region" description="Helical" evidence="6">
    <location>
        <begin position="60"/>
        <end position="83"/>
    </location>
</feature>
<evidence type="ECO:0000256" key="1">
    <source>
        <dbReference type="ARBA" id="ARBA00004141"/>
    </source>
</evidence>
<keyword evidence="3 6" id="KW-0812">Transmembrane</keyword>